<dbReference type="InterPro" id="IPR015943">
    <property type="entry name" value="WD40/YVTN_repeat-like_dom_sf"/>
</dbReference>
<dbReference type="Gene3D" id="2.130.10.10">
    <property type="entry name" value="YVTN repeat-like/Quinoprotein amine dehydrogenase"/>
    <property type="match status" value="3"/>
</dbReference>
<dbReference type="InterPro" id="IPR036890">
    <property type="entry name" value="HATPase_C_sf"/>
</dbReference>
<comment type="caution">
    <text evidence="4">The sequence shown here is derived from an EMBL/GenBank/DDBJ whole genome shotgun (WGS) entry which is preliminary data.</text>
</comment>
<dbReference type="SUPFAM" id="SSF55874">
    <property type="entry name" value="ATPase domain of HSP90 chaperone/DNA topoisomerase II/histidine kinase"/>
    <property type="match status" value="1"/>
</dbReference>
<dbReference type="PANTHER" id="PTHR43547">
    <property type="entry name" value="TWO-COMPONENT HISTIDINE KINASE"/>
    <property type="match status" value="1"/>
</dbReference>
<dbReference type="Gene3D" id="2.60.40.10">
    <property type="entry name" value="Immunoglobulins"/>
    <property type="match status" value="1"/>
</dbReference>
<keyword evidence="2" id="KW-1133">Transmembrane helix</keyword>
<dbReference type="Gene3D" id="3.30.565.10">
    <property type="entry name" value="Histidine kinase-like ATPase, C-terminal domain"/>
    <property type="match status" value="1"/>
</dbReference>
<dbReference type="Pfam" id="PF07495">
    <property type="entry name" value="Y_Y_Y"/>
    <property type="match status" value="1"/>
</dbReference>
<dbReference type="PANTHER" id="PTHR43547:SF2">
    <property type="entry name" value="HYBRID SIGNAL TRANSDUCTION HISTIDINE KINASE C"/>
    <property type="match status" value="1"/>
</dbReference>
<keyword evidence="2" id="KW-0472">Membrane</keyword>
<dbReference type="RefSeq" id="WP_150033177.1">
    <property type="nucleotide sequence ID" value="NZ_VWSH01000003.1"/>
</dbReference>
<dbReference type="AlphaFoldDB" id="A0A5M6CG70"/>
<evidence type="ECO:0000313" key="4">
    <source>
        <dbReference type="EMBL" id="KAA5533430.1"/>
    </source>
</evidence>
<dbReference type="GO" id="GO:0016020">
    <property type="term" value="C:membrane"/>
    <property type="evidence" value="ECO:0007669"/>
    <property type="project" value="InterPro"/>
</dbReference>
<evidence type="ECO:0000256" key="1">
    <source>
        <dbReference type="ARBA" id="ARBA00022553"/>
    </source>
</evidence>
<organism evidence="4 5">
    <name type="scientific">Taibaiella lutea</name>
    <dbReference type="NCBI Taxonomy" id="2608001"/>
    <lineage>
        <taxon>Bacteria</taxon>
        <taxon>Pseudomonadati</taxon>
        <taxon>Bacteroidota</taxon>
        <taxon>Chitinophagia</taxon>
        <taxon>Chitinophagales</taxon>
        <taxon>Chitinophagaceae</taxon>
        <taxon>Taibaiella</taxon>
    </lineage>
</organism>
<dbReference type="CDD" id="cd16917">
    <property type="entry name" value="HATPase_UhpB-NarQ-NarX-like"/>
    <property type="match status" value="1"/>
</dbReference>
<dbReference type="InterPro" id="IPR011712">
    <property type="entry name" value="Sig_transdc_His_kin_sub3_dim/P"/>
</dbReference>
<dbReference type="GO" id="GO:0046983">
    <property type="term" value="F:protein dimerization activity"/>
    <property type="evidence" value="ECO:0007669"/>
    <property type="project" value="InterPro"/>
</dbReference>
<dbReference type="SUPFAM" id="SSF63829">
    <property type="entry name" value="Calcium-dependent phosphotriesterase"/>
    <property type="match status" value="3"/>
</dbReference>
<protein>
    <recommendedName>
        <fullName evidence="3">Histidine kinase domain-containing protein</fullName>
    </recommendedName>
</protein>
<accession>A0A5M6CG70</accession>
<name>A0A5M6CG70_9BACT</name>
<dbReference type="GO" id="GO:0000155">
    <property type="term" value="F:phosphorelay sensor kinase activity"/>
    <property type="evidence" value="ECO:0007669"/>
    <property type="project" value="InterPro"/>
</dbReference>
<dbReference type="Pfam" id="PF07730">
    <property type="entry name" value="HisKA_3"/>
    <property type="match status" value="1"/>
</dbReference>
<reference evidence="4 5" key="1">
    <citation type="submission" date="2019-09" db="EMBL/GenBank/DDBJ databases">
        <title>Genome sequence and assembly of Taibaiella sp.</title>
        <authorList>
            <person name="Chhetri G."/>
        </authorList>
    </citation>
    <scope>NUCLEOTIDE SEQUENCE [LARGE SCALE GENOMIC DNA]</scope>
    <source>
        <strain evidence="4 5">KVB11</strain>
    </source>
</reference>
<keyword evidence="5" id="KW-1185">Reference proteome</keyword>
<keyword evidence="1" id="KW-0597">Phosphoprotein</keyword>
<feature type="domain" description="Histidine kinase" evidence="3">
    <location>
        <begin position="791"/>
        <end position="983"/>
    </location>
</feature>
<dbReference type="InterPro" id="IPR011110">
    <property type="entry name" value="Reg_prop"/>
</dbReference>
<feature type="transmembrane region" description="Helical" evidence="2">
    <location>
        <begin position="12"/>
        <end position="33"/>
    </location>
</feature>
<dbReference type="InterPro" id="IPR005467">
    <property type="entry name" value="His_kinase_dom"/>
</dbReference>
<evidence type="ECO:0000256" key="2">
    <source>
        <dbReference type="SAM" id="Phobius"/>
    </source>
</evidence>
<dbReference type="InterPro" id="IPR011123">
    <property type="entry name" value="Y_Y_Y"/>
</dbReference>
<dbReference type="EMBL" id="VWSH01000003">
    <property type="protein sequence ID" value="KAA5533430.1"/>
    <property type="molecule type" value="Genomic_DNA"/>
</dbReference>
<sequence length="983" mass="111975">MNVKVNIQCSRIIRMLCYSYFFLLLIFGATAYAQKYNFINFNVENGLSQSQVTAFAQDKNNELLIGTFGGLSIFDGTNFVNYNKANGLSQNRVQTIACDKKQNIWIGTNNGISRFDGKSFKTFNPINKSGDNTVQTIITDVDQNVWALVNSSLYRFDGKSFVQERMQDTIRCITLDNTGKLWMFAFHKGIYVYKSGRWHLEIDVKKDPDLDIFKMNFGAYSGTLFTFGNRYIQIADNGELKSPDWLKSMPVQNFVLDLIEDSKGNIWLASIDGGAWLFTQKDWIHYTYQNGLTDDNVNDFYEDNEGNIWIGTNGSGIFRYTGSIFTYYDRSSGLASPSVMSITQTKKGNIFLASSSSGLYQLSDGHPQRMDLPVYSRRISTVVIDSMNTLWIGTEQTGIWKYNSSGIHFFRPSLTQNAFSITNLYRNGNIIWVASSGGLFRLQNDNLVKANTGKSLVYATMSIGTDSLLVGTLKGAYIYRTDIEKLIPQPFIENSATLCFATDATNVYVGTDDKGVMIWNKKTKTFTNINHQSGLTCDYVYSLLRDRNGNLWVGTGCGIDKITFADNSYHIRSFGKSDGLLGVENNANASFEDREGYLWFGTTKGVFRYNPYVSTAKQQAPKVLLQNVKLFSKDIPAGKYTDSTTPFNNLEWNPILPPGQNHLTFTFKGIYLSNPEKIRYRYQLAGIDRAFTETDQNTVVYPNLPPGKYLFKVWASDADGNWYDNGVSYPFTINAPYYTTWYFRLGGTLLLIGLFLGGVYYRNRQKEYRRRWQEKLREEQQAIVRQKTAEDFHDEIGNKLTRINLLTTIAESKLQKPPEELQKILHQIQQNVNSLYRGSKDIIWSLQPDSDYLNEIIFRIRQNTEELLEGTNITFRYKESEDLDRQVKMPVDYSRNMIMIFKEAVNNAVKHADCTIITFSVEVNEQHILLRLKDNGIGFNAPLISNGNGLGNMKNRAKRIGAQLNWKSEADRGTELSLLVLVK</sequence>
<evidence type="ECO:0000259" key="3">
    <source>
        <dbReference type="PROSITE" id="PS50109"/>
    </source>
</evidence>
<evidence type="ECO:0000313" key="5">
    <source>
        <dbReference type="Proteomes" id="UP000323632"/>
    </source>
</evidence>
<dbReference type="InterPro" id="IPR013783">
    <property type="entry name" value="Ig-like_fold"/>
</dbReference>
<dbReference type="Gene3D" id="1.20.5.1930">
    <property type="match status" value="1"/>
</dbReference>
<dbReference type="PROSITE" id="PS50109">
    <property type="entry name" value="HIS_KIN"/>
    <property type="match status" value="1"/>
</dbReference>
<gene>
    <name evidence="4" type="ORF">F0919_12880</name>
</gene>
<dbReference type="Proteomes" id="UP000323632">
    <property type="component" value="Unassembled WGS sequence"/>
</dbReference>
<feature type="transmembrane region" description="Helical" evidence="2">
    <location>
        <begin position="741"/>
        <end position="761"/>
    </location>
</feature>
<keyword evidence="2" id="KW-0812">Transmembrane</keyword>
<dbReference type="Pfam" id="PF02518">
    <property type="entry name" value="HATPase_c"/>
    <property type="match status" value="1"/>
</dbReference>
<proteinExistence type="predicted"/>
<dbReference type="InterPro" id="IPR003594">
    <property type="entry name" value="HATPase_dom"/>
</dbReference>
<dbReference type="Pfam" id="PF07494">
    <property type="entry name" value="Reg_prop"/>
    <property type="match status" value="3"/>
</dbReference>